<feature type="compositionally biased region" description="Basic and acidic residues" evidence="1">
    <location>
        <begin position="22"/>
        <end position="48"/>
    </location>
</feature>
<evidence type="ECO:0000313" key="3">
    <source>
        <dbReference type="EMBL" id="KAK7520733.1"/>
    </source>
</evidence>
<proteinExistence type="predicted"/>
<gene>
    <name evidence="3" type="ORF">IWZ03DRAFT_145318</name>
</gene>
<dbReference type="Proteomes" id="UP001363622">
    <property type="component" value="Unassembled WGS sequence"/>
</dbReference>
<evidence type="ECO:0000313" key="4">
    <source>
        <dbReference type="Proteomes" id="UP001363622"/>
    </source>
</evidence>
<sequence length="129" mass="13998">MHNFFFFFFSLFPLTDGDERRNHCGSDEKDTSKESRVKGRDHRPDALRGRPGRLSLAGGGLSDLLHAANHGRSGAESDRSIVLGPGVVQARCAFPRCLRAKAYLVPDQYIPSIQASLAPATAGVAGEHH</sequence>
<dbReference type="EMBL" id="JBBPHU010000003">
    <property type="protein sequence ID" value="KAK7520733.1"/>
    <property type="molecule type" value="Genomic_DNA"/>
</dbReference>
<evidence type="ECO:0008006" key="5">
    <source>
        <dbReference type="Google" id="ProtNLM"/>
    </source>
</evidence>
<name>A0ABR1KT86_9PEZI</name>
<comment type="caution">
    <text evidence="3">The sequence shown here is derived from an EMBL/GenBank/DDBJ whole genome shotgun (WGS) entry which is preliminary data.</text>
</comment>
<keyword evidence="4" id="KW-1185">Reference proteome</keyword>
<reference evidence="3 4" key="1">
    <citation type="submission" date="2024-04" db="EMBL/GenBank/DDBJ databases">
        <title>Phyllosticta paracitricarpa is synonymous to the EU quarantine fungus P. citricarpa based on phylogenomic analyses.</title>
        <authorList>
            <consortium name="Lawrence Berkeley National Laboratory"/>
            <person name="Van Ingen-Buijs V.A."/>
            <person name="Van Westerhoven A.C."/>
            <person name="Haridas S."/>
            <person name="Skiadas P."/>
            <person name="Martin F."/>
            <person name="Groenewald J.Z."/>
            <person name="Crous P.W."/>
            <person name="Seidl M.F."/>
        </authorList>
    </citation>
    <scope>NUCLEOTIDE SEQUENCE [LARGE SCALE GENOMIC DNA]</scope>
    <source>
        <strain evidence="3 4">CBS 123371</strain>
    </source>
</reference>
<evidence type="ECO:0000256" key="1">
    <source>
        <dbReference type="SAM" id="MobiDB-lite"/>
    </source>
</evidence>
<accession>A0ABR1KT86</accession>
<protein>
    <recommendedName>
        <fullName evidence="5">Secreted protein</fullName>
    </recommendedName>
</protein>
<feature type="signal peptide" evidence="2">
    <location>
        <begin position="1"/>
        <end position="17"/>
    </location>
</feature>
<feature type="chain" id="PRO_5046384057" description="Secreted protein" evidence="2">
    <location>
        <begin position="18"/>
        <end position="129"/>
    </location>
</feature>
<organism evidence="3 4">
    <name type="scientific">Phyllosticta citriasiana</name>
    <dbReference type="NCBI Taxonomy" id="595635"/>
    <lineage>
        <taxon>Eukaryota</taxon>
        <taxon>Fungi</taxon>
        <taxon>Dikarya</taxon>
        <taxon>Ascomycota</taxon>
        <taxon>Pezizomycotina</taxon>
        <taxon>Dothideomycetes</taxon>
        <taxon>Dothideomycetes incertae sedis</taxon>
        <taxon>Botryosphaeriales</taxon>
        <taxon>Phyllostictaceae</taxon>
        <taxon>Phyllosticta</taxon>
    </lineage>
</organism>
<feature type="region of interest" description="Disordered" evidence="1">
    <location>
        <begin position="22"/>
        <end position="53"/>
    </location>
</feature>
<keyword evidence="2" id="KW-0732">Signal</keyword>
<evidence type="ECO:0000256" key="2">
    <source>
        <dbReference type="SAM" id="SignalP"/>
    </source>
</evidence>